<evidence type="ECO:0000313" key="1">
    <source>
        <dbReference type="EMBL" id="EOY30272.1"/>
    </source>
</evidence>
<dbReference type="PANTHER" id="PTHR47303">
    <property type="match status" value="1"/>
</dbReference>
<evidence type="ECO:0000313" key="2">
    <source>
        <dbReference type="Proteomes" id="UP000026915"/>
    </source>
</evidence>
<organism evidence="1 2">
    <name type="scientific">Theobroma cacao</name>
    <name type="common">Cacao</name>
    <name type="synonym">Cocoa</name>
    <dbReference type="NCBI Taxonomy" id="3641"/>
    <lineage>
        <taxon>Eukaryota</taxon>
        <taxon>Viridiplantae</taxon>
        <taxon>Streptophyta</taxon>
        <taxon>Embryophyta</taxon>
        <taxon>Tracheophyta</taxon>
        <taxon>Spermatophyta</taxon>
        <taxon>Magnoliopsida</taxon>
        <taxon>eudicotyledons</taxon>
        <taxon>Gunneridae</taxon>
        <taxon>Pentapetalae</taxon>
        <taxon>rosids</taxon>
        <taxon>malvids</taxon>
        <taxon>Malvales</taxon>
        <taxon>Malvaceae</taxon>
        <taxon>Byttnerioideae</taxon>
        <taxon>Theobroma</taxon>
    </lineage>
</organism>
<dbReference type="EMBL" id="CM001887">
    <property type="protein sequence ID" value="EOY30272.1"/>
    <property type="molecule type" value="Genomic_DNA"/>
</dbReference>
<dbReference type="Gramene" id="EOY30272">
    <property type="protein sequence ID" value="EOY30272"/>
    <property type="gene ID" value="TCM_037540"/>
</dbReference>
<dbReference type="InterPro" id="IPR002110">
    <property type="entry name" value="Ankyrin_rpt"/>
</dbReference>
<dbReference type="Gene3D" id="1.25.40.20">
    <property type="entry name" value="Ankyrin repeat-containing domain"/>
    <property type="match status" value="1"/>
</dbReference>
<dbReference type="InterPro" id="IPR036770">
    <property type="entry name" value="Ankyrin_rpt-contain_sf"/>
</dbReference>
<dbReference type="SUPFAM" id="SSF48403">
    <property type="entry name" value="Ankyrin repeat"/>
    <property type="match status" value="1"/>
</dbReference>
<dbReference type="AlphaFoldDB" id="A0A061GMA6"/>
<accession>A0A061GMA6</accession>
<name>A0A061GMA6_THECC</name>
<sequence>MASSSEVNADNDAVQDAQRIRHLSQYIPLNKAALKGDRESARRIFDSNPNAIAAGIMEGLSTALHIAVGTGKNIDFVRNLIDLKPVEALELTNDSNSTSLTVAAMVGNLEVARLLVERNPNLPYIRDNNEVVPLHRAVQYGHKNLVSFLLGVTRNEIEPTYPSPYADESGLMLQLLLVFPSIWRTCPTTPLKEITQLTVPKFVCRYAAGFQLQEETI</sequence>
<keyword evidence="2" id="KW-1185">Reference proteome</keyword>
<gene>
    <name evidence="1" type="ORF">TCM_037540</name>
</gene>
<protein>
    <submittedName>
        <fullName evidence="1">Ankyrin repeat-containing-like protein</fullName>
    </submittedName>
</protein>
<dbReference type="InParanoid" id="A0A061GMA6"/>
<dbReference type="eggNOG" id="KOG0504">
    <property type="taxonomic scope" value="Eukaryota"/>
</dbReference>
<dbReference type="Proteomes" id="UP000026915">
    <property type="component" value="Chromosome 9"/>
</dbReference>
<dbReference type="OMA" id="AMIMGSM"/>
<dbReference type="SMART" id="SM00248">
    <property type="entry name" value="ANK"/>
    <property type="match status" value="4"/>
</dbReference>
<dbReference type="Pfam" id="PF12796">
    <property type="entry name" value="Ank_2"/>
    <property type="match status" value="1"/>
</dbReference>
<dbReference type="HOGENOM" id="CLU_1274227_0_0_1"/>
<proteinExistence type="predicted"/>
<dbReference type="PANTHER" id="PTHR47303:SF1">
    <property type="entry name" value="NF-KAPPA-B INHIBITOR BETA"/>
    <property type="match status" value="1"/>
</dbReference>
<reference evidence="1 2" key="1">
    <citation type="journal article" date="2013" name="Genome Biol.">
        <title>The genome sequence of the most widely cultivated cacao type and its use to identify candidate genes regulating pod color.</title>
        <authorList>
            <person name="Motamayor J.C."/>
            <person name="Mockaitis K."/>
            <person name="Schmutz J."/>
            <person name="Haiminen N."/>
            <person name="Iii D.L."/>
            <person name="Cornejo O."/>
            <person name="Findley S.D."/>
            <person name="Zheng P."/>
            <person name="Utro F."/>
            <person name="Royaert S."/>
            <person name="Saski C."/>
            <person name="Jenkins J."/>
            <person name="Podicheti R."/>
            <person name="Zhao M."/>
            <person name="Scheffler B.E."/>
            <person name="Stack J.C."/>
            <person name="Feltus F.A."/>
            <person name="Mustiga G.M."/>
            <person name="Amores F."/>
            <person name="Phillips W."/>
            <person name="Marelli J.P."/>
            <person name="May G.D."/>
            <person name="Shapiro H."/>
            <person name="Ma J."/>
            <person name="Bustamante C.D."/>
            <person name="Schnell R.J."/>
            <person name="Main D."/>
            <person name="Gilbert D."/>
            <person name="Parida L."/>
            <person name="Kuhn D.N."/>
        </authorList>
    </citation>
    <scope>NUCLEOTIDE SEQUENCE [LARGE SCALE GENOMIC DNA]</scope>
    <source>
        <strain evidence="2">cv. Matina 1-6</strain>
    </source>
</reference>